<comment type="caution">
    <text evidence="1">The sequence shown here is derived from an EMBL/GenBank/DDBJ whole genome shotgun (WGS) entry which is preliminary data.</text>
</comment>
<proteinExistence type="predicted"/>
<dbReference type="AlphaFoldDB" id="A0A9Q1QYZ5"/>
<protein>
    <submittedName>
        <fullName evidence="1">Uncharacterized protein</fullName>
    </submittedName>
</protein>
<dbReference type="EMBL" id="JAJAGQ010000020">
    <property type="protein sequence ID" value="KAJ8532389.1"/>
    <property type="molecule type" value="Genomic_DNA"/>
</dbReference>
<evidence type="ECO:0000313" key="2">
    <source>
        <dbReference type="Proteomes" id="UP001152561"/>
    </source>
</evidence>
<gene>
    <name evidence="1" type="ORF">K7X08_012312</name>
</gene>
<evidence type="ECO:0000313" key="1">
    <source>
        <dbReference type="EMBL" id="KAJ8532389.1"/>
    </source>
</evidence>
<sequence length="126" mass="12978">MKALSALKWRMLNLHDKSVLKSGSVGLGLPEMSFGSGDDFGRSGVCLLVADNDDFGVVLIEFGSGLFAGDELRRAPTVVMILGDLGGCLLMADDDDFGVVLIAFGSGLSVGDGMVVVCGGGVVCFE</sequence>
<reference evidence="2" key="1">
    <citation type="journal article" date="2023" name="Proc. Natl. Acad. Sci. U.S.A.">
        <title>Genomic and structural basis for evolution of tropane alkaloid biosynthesis.</title>
        <authorList>
            <person name="Wanga Y.-J."/>
            <person name="Taina T."/>
            <person name="Yua J.-Y."/>
            <person name="Lia J."/>
            <person name="Xua B."/>
            <person name="Chenc J."/>
            <person name="D'Auriad J.C."/>
            <person name="Huanga J.-P."/>
            <person name="Huanga S.-X."/>
        </authorList>
    </citation>
    <scope>NUCLEOTIDE SEQUENCE [LARGE SCALE GENOMIC DNA]</scope>
    <source>
        <strain evidence="2">cv. KIB-2019</strain>
    </source>
</reference>
<accession>A0A9Q1QYZ5</accession>
<keyword evidence="2" id="KW-1185">Reference proteome</keyword>
<dbReference type="Proteomes" id="UP001152561">
    <property type="component" value="Unassembled WGS sequence"/>
</dbReference>
<name>A0A9Q1QYZ5_9SOLA</name>
<organism evidence="1 2">
    <name type="scientific">Anisodus acutangulus</name>
    <dbReference type="NCBI Taxonomy" id="402998"/>
    <lineage>
        <taxon>Eukaryota</taxon>
        <taxon>Viridiplantae</taxon>
        <taxon>Streptophyta</taxon>
        <taxon>Embryophyta</taxon>
        <taxon>Tracheophyta</taxon>
        <taxon>Spermatophyta</taxon>
        <taxon>Magnoliopsida</taxon>
        <taxon>eudicotyledons</taxon>
        <taxon>Gunneridae</taxon>
        <taxon>Pentapetalae</taxon>
        <taxon>asterids</taxon>
        <taxon>lamiids</taxon>
        <taxon>Solanales</taxon>
        <taxon>Solanaceae</taxon>
        <taxon>Solanoideae</taxon>
        <taxon>Hyoscyameae</taxon>
        <taxon>Anisodus</taxon>
    </lineage>
</organism>